<organism evidence="1">
    <name type="scientific">marine sediment metagenome</name>
    <dbReference type="NCBI Taxonomy" id="412755"/>
    <lineage>
        <taxon>unclassified sequences</taxon>
        <taxon>metagenomes</taxon>
        <taxon>ecological metagenomes</taxon>
    </lineage>
</organism>
<evidence type="ECO:0000313" key="1">
    <source>
        <dbReference type="EMBL" id="GAG82640.1"/>
    </source>
</evidence>
<accession>X1AJ33</accession>
<feature type="non-terminal residue" evidence="1">
    <location>
        <position position="31"/>
    </location>
</feature>
<protein>
    <submittedName>
        <fullName evidence="1">Uncharacterized protein</fullName>
    </submittedName>
</protein>
<gene>
    <name evidence="1" type="ORF">S01H4_21797</name>
</gene>
<sequence length="31" mass="3728">MSEIKNVNEYRGKMDKNIKKYVLKTNKKIDV</sequence>
<reference evidence="1" key="1">
    <citation type="journal article" date="2014" name="Front. Microbiol.">
        <title>High frequency of phylogenetically diverse reductive dehalogenase-homologous genes in deep subseafloor sedimentary metagenomes.</title>
        <authorList>
            <person name="Kawai M."/>
            <person name="Futagami T."/>
            <person name="Toyoda A."/>
            <person name="Takaki Y."/>
            <person name="Nishi S."/>
            <person name="Hori S."/>
            <person name="Arai W."/>
            <person name="Tsubouchi T."/>
            <person name="Morono Y."/>
            <person name="Uchiyama I."/>
            <person name="Ito T."/>
            <person name="Fujiyama A."/>
            <person name="Inagaki F."/>
            <person name="Takami H."/>
        </authorList>
    </citation>
    <scope>NUCLEOTIDE SEQUENCE</scope>
    <source>
        <strain evidence="1">Expedition CK06-06</strain>
    </source>
</reference>
<comment type="caution">
    <text evidence="1">The sequence shown here is derived from an EMBL/GenBank/DDBJ whole genome shotgun (WGS) entry which is preliminary data.</text>
</comment>
<dbReference type="EMBL" id="BART01009916">
    <property type="protein sequence ID" value="GAG82640.1"/>
    <property type="molecule type" value="Genomic_DNA"/>
</dbReference>
<proteinExistence type="predicted"/>
<name>X1AJ33_9ZZZZ</name>
<dbReference type="AlphaFoldDB" id="X1AJ33"/>